<dbReference type="CDD" id="cd05388">
    <property type="entry name" value="CobB_N"/>
    <property type="match status" value="1"/>
</dbReference>
<evidence type="ECO:0000256" key="1">
    <source>
        <dbReference type="ARBA" id="ARBA00022962"/>
    </source>
</evidence>
<dbReference type="EMBL" id="UOFI01000041">
    <property type="protein sequence ID" value="VAW63522.1"/>
    <property type="molecule type" value="Genomic_DNA"/>
</dbReference>
<dbReference type="NCBIfam" id="NF002204">
    <property type="entry name" value="PRK01077.1"/>
    <property type="match status" value="1"/>
</dbReference>
<keyword evidence="1" id="KW-0315">Glutamine amidotransferase</keyword>
<dbReference type="Gene3D" id="3.40.50.300">
    <property type="entry name" value="P-loop containing nucleotide triphosphate hydrolases"/>
    <property type="match status" value="1"/>
</dbReference>
<dbReference type="InterPro" id="IPR004484">
    <property type="entry name" value="CbiA/CobB_synth"/>
</dbReference>
<dbReference type="PANTHER" id="PTHR43873">
    <property type="entry name" value="COBYRINATE A,C-DIAMIDE SYNTHASE"/>
    <property type="match status" value="1"/>
</dbReference>
<dbReference type="InterPro" id="IPR027417">
    <property type="entry name" value="P-loop_NTPase"/>
</dbReference>
<dbReference type="InterPro" id="IPR029062">
    <property type="entry name" value="Class_I_gatase-like"/>
</dbReference>
<accession>A0A3B0XJM1</accession>
<proteinExistence type="inferred from homology"/>
<dbReference type="PANTHER" id="PTHR43873:SF1">
    <property type="entry name" value="COBYRINATE A,C-DIAMIDE SYNTHASE"/>
    <property type="match status" value="1"/>
</dbReference>
<dbReference type="Pfam" id="PF13500">
    <property type="entry name" value="AAA_26"/>
    <property type="match status" value="1"/>
</dbReference>
<dbReference type="AlphaFoldDB" id="A0A3B0XJM1"/>
<dbReference type="SUPFAM" id="SSF52540">
    <property type="entry name" value="P-loop containing nucleoside triphosphate hydrolases"/>
    <property type="match status" value="1"/>
</dbReference>
<dbReference type="Gene3D" id="3.40.50.880">
    <property type="match status" value="1"/>
</dbReference>
<sequence length="466" mass="51418">MPHFLISAAHKSSGKTTLSIGLCAALAETGAIVQPFKKGPDYIDPMWLSKAASRPCHNLDFYTMQQNEIVNTIYQYSKEADITVIEGNKGLYDGLDLDGSNSNAALASLLNAPVILVLDARGMTRGIAPLILGYQAFDADINIAGVILNQLGGSRHESKLHAVIEHYTDVKVIGSVYKNPALSIDERHLGLMPSNEDDSAELKIRQIRDIIKDQVDLDLLRSIADKAPALAKVESSRQETIQITIPLKIGIVENDAFGFYYPDDLDAMRKTGAELISIDTIRDKTLPEIDALFIGGGFPETRINELESNLTMRQQIKQALDNGLPCYAECGGLMYLSRSLSWKGQTGEMVGFIPADCVMHKTPQGRGYIQLEETDSHLWRSYPPSPEAVIAGHEFHYSALENLHTNVKFAYQVKRGAGINGTADGIVINNTLACYAHLRDTASNHWAQRFIQFVQNCKQTKQENNK</sequence>
<gene>
    <name evidence="3" type="ORF">MNBD_GAMMA09-846</name>
</gene>
<dbReference type="Pfam" id="PF07685">
    <property type="entry name" value="GATase_3"/>
    <property type="match status" value="1"/>
</dbReference>
<reference evidence="3" key="1">
    <citation type="submission" date="2018-06" db="EMBL/GenBank/DDBJ databases">
        <authorList>
            <person name="Zhirakovskaya E."/>
        </authorList>
    </citation>
    <scope>NUCLEOTIDE SEQUENCE</scope>
</reference>
<dbReference type="NCBIfam" id="TIGR00379">
    <property type="entry name" value="cobB"/>
    <property type="match status" value="1"/>
</dbReference>
<dbReference type="CDD" id="cd03130">
    <property type="entry name" value="GATase1_CobB"/>
    <property type="match status" value="1"/>
</dbReference>
<name>A0A3B0XJM1_9ZZZZ</name>
<dbReference type="GO" id="GO:0042242">
    <property type="term" value="F:cobyrinic acid a,c-diamide synthase activity"/>
    <property type="evidence" value="ECO:0007669"/>
    <property type="project" value="InterPro"/>
</dbReference>
<dbReference type="InterPro" id="IPR011698">
    <property type="entry name" value="GATase_3"/>
</dbReference>
<dbReference type="HAMAP" id="MF_00027">
    <property type="entry name" value="CobB_CbiA"/>
    <property type="match status" value="1"/>
</dbReference>
<dbReference type="PROSITE" id="PS51274">
    <property type="entry name" value="GATASE_COBBQ"/>
    <property type="match status" value="1"/>
</dbReference>
<evidence type="ECO:0000259" key="2">
    <source>
        <dbReference type="Pfam" id="PF07685"/>
    </source>
</evidence>
<dbReference type="SUPFAM" id="SSF52317">
    <property type="entry name" value="Class I glutamine amidotransferase-like"/>
    <property type="match status" value="1"/>
</dbReference>
<feature type="domain" description="CobB/CobQ-like glutamine amidotransferase" evidence="2">
    <location>
        <begin position="248"/>
        <end position="438"/>
    </location>
</feature>
<evidence type="ECO:0000313" key="3">
    <source>
        <dbReference type="EMBL" id="VAW63522.1"/>
    </source>
</evidence>
<protein>
    <submittedName>
        <fullName evidence="3">Protein similar to cobyrinic acid a,c-diamide synthetase clustered with dissimilatory sulfite reductase</fullName>
    </submittedName>
</protein>
<organism evidence="3">
    <name type="scientific">hydrothermal vent metagenome</name>
    <dbReference type="NCBI Taxonomy" id="652676"/>
    <lineage>
        <taxon>unclassified sequences</taxon>
        <taxon>metagenomes</taxon>
        <taxon>ecological metagenomes</taxon>
    </lineage>
</organism>